<evidence type="ECO:0000313" key="11">
    <source>
        <dbReference type="Proteomes" id="UP000694865"/>
    </source>
</evidence>
<comment type="similarity">
    <text evidence="2">Belongs to the PGAP2 family.</text>
</comment>
<dbReference type="PANTHER" id="PTHR12892:SF11">
    <property type="entry name" value="POST-GPI ATTACHMENT TO PROTEINS FACTOR 2"/>
    <property type="match status" value="1"/>
</dbReference>
<dbReference type="GeneID" id="102805008"/>
<feature type="transmembrane region" description="Helical" evidence="8">
    <location>
        <begin position="235"/>
        <end position="257"/>
    </location>
</feature>
<dbReference type="InterPro" id="IPR039545">
    <property type="entry name" value="PGAP2"/>
</dbReference>
<evidence type="ECO:0000259" key="10">
    <source>
        <dbReference type="Pfam" id="PF10277"/>
    </source>
</evidence>
<organism evidence="11 12">
    <name type="scientific">Saccoglossus kowalevskii</name>
    <name type="common">Acorn worm</name>
    <dbReference type="NCBI Taxonomy" id="10224"/>
    <lineage>
        <taxon>Eukaryota</taxon>
        <taxon>Metazoa</taxon>
        <taxon>Hemichordata</taxon>
        <taxon>Enteropneusta</taxon>
        <taxon>Harrimaniidae</taxon>
        <taxon>Saccoglossus</taxon>
    </lineage>
</organism>
<evidence type="ECO:0000256" key="9">
    <source>
        <dbReference type="SAM" id="SignalP"/>
    </source>
</evidence>
<proteinExistence type="inferred from homology"/>
<dbReference type="Pfam" id="PF10277">
    <property type="entry name" value="Frag1"/>
    <property type="match status" value="1"/>
</dbReference>
<evidence type="ECO:0000256" key="6">
    <source>
        <dbReference type="ARBA" id="ARBA00023034"/>
    </source>
</evidence>
<dbReference type="Proteomes" id="UP000694865">
    <property type="component" value="Unplaced"/>
</dbReference>
<feature type="transmembrane region" description="Helical" evidence="8">
    <location>
        <begin position="171"/>
        <end position="191"/>
    </location>
</feature>
<feature type="domain" description="CWH43-like N-terminal" evidence="10">
    <location>
        <begin position="39"/>
        <end position="261"/>
    </location>
</feature>
<feature type="signal peptide" evidence="9">
    <location>
        <begin position="1"/>
        <end position="27"/>
    </location>
</feature>
<reference evidence="12" key="1">
    <citation type="submission" date="2025-08" db="UniProtKB">
        <authorList>
            <consortium name="RefSeq"/>
        </authorList>
    </citation>
    <scope>IDENTIFICATION</scope>
    <source>
        <tissue evidence="12">Testes</tissue>
    </source>
</reference>
<keyword evidence="4 8" id="KW-0812">Transmembrane</keyword>
<dbReference type="RefSeq" id="XP_006815818.1">
    <property type="nucleotide sequence ID" value="XM_006815755.1"/>
</dbReference>
<keyword evidence="7 8" id="KW-0472">Membrane</keyword>
<dbReference type="InterPro" id="IPR019402">
    <property type="entry name" value="CWH43_N"/>
</dbReference>
<gene>
    <name evidence="12" type="primary">LOC102805008</name>
</gene>
<evidence type="ECO:0000256" key="3">
    <source>
        <dbReference type="ARBA" id="ARBA00022502"/>
    </source>
</evidence>
<keyword evidence="9" id="KW-0732">Signal</keyword>
<keyword evidence="3" id="KW-0337">GPI-anchor biosynthesis</keyword>
<evidence type="ECO:0000313" key="12">
    <source>
        <dbReference type="RefSeq" id="XP_006815818.1"/>
    </source>
</evidence>
<dbReference type="PANTHER" id="PTHR12892">
    <property type="entry name" value="FGF RECEPTOR ACTIVATING PROTEIN 1"/>
    <property type="match status" value="1"/>
</dbReference>
<sequence length="277" mass="31657">MDSFIFTASLLVPLVAVLSSLPLPINGSNRTRTVFRANVSRVALAVTSLPLCAFFICVCIALLRDFDGATSTHCDVPNLLPSISASIGDYTPQRYIWRTAISLHSGPRLLYAYMHNTWLKGHSQESTIDGHTYESFCKIAFICNLIEIFSLMLLTSVSSTEYFAFHEACTVLFLLMSFAYMSLVVLLFHWLPQRHRDYQSSKIKVICWLVTSISILLMLYLYWRHNKYCEPYVYTVFAFFEYIVVLTNMCFHGTAALDLKDKEIIVSSENSRTWQDV</sequence>
<keyword evidence="11" id="KW-1185">Reference proteome</keyword>
<evidence type="ECO:0000256" key="5">
    <source>
        <dbReference type="ARBA" id="ARBA00022989"/>
    </source>
</evidence>
<evidence type="ECO:0000256" key="8">
    <source>
        <dbReference type="SAM" id="Phobius"/>
    </source>
</evidence>
<accession>A0ABM0M727</accession>
<feature type="chain" id="PRO_5047393514" evidence="9">
    <location>
        <begin position="28"/>
        <end position="277"/>
    </location>
</feature>
<evidence type="ECO:0000256" key="4">
    <source>
        <dbReference type="ARBA" id="ARBA00022692"/>
    </source>
</evidence>
<name>A0ABM0M727_SACKO</name>
<feature type="transmembrane region" description="Helical" evidence="8">
    <location>
        <begin position="203"/>
        <end position="223"/>
    </location>
</feature>
<evidence type="ECO:0000256" key="1">
    <source>
        <dbReference type="ARBA" id="ARBA00004653"/>
    </source>
</evidence>
<keyword evidence="5 8" id="KW-1133">Transmembrane helix</keyword>
<keyword evidence="6" id="KW-0333">Golgi apparatus</keyword>
<protein>
    <submittedName>
        <fullName evidence="12">Post-GPI attachment to proteins factor 2-like</fullName>
    </submittedName>
</protein>
<evidence type="ECO:0000256" key="7">
    <source>
        <dbReference type="ARBA" id="ARBA00023136"/>
    </source>
</evidence>
<comment type="subcellular location">
    <subcellularLocation>
        <location evidence="1">Golgi apparatus membrane</location>
        <topology evidence="1">Multi-pass membrane protein</topology>
    </subcellularLocation>
</comment>
<evidence type="ECO:0000256" key="2">
    <source>
        <dbReference type="ARBA" id="ARBA00007414"/>
    </source>
</evidence>
<feature type="transmembrane region" description="Helical" evidence="8">
    <location>
        <begin position="44"/>
        <end position="63"/>
    </location>
</feature>